<dbReference type="Proteomes" id="UP000077355">
    <property type="component" value="Unassembled WGS sequence"/>
</dbReference>
<comment type="caution">
    <text evidence="2">The sequence shown here is derived from an EMBL/GenBank/DDBJ whole genome shotgun (WGS) entry which is preliminary data.</text>
</comment>
<dbReference type="EMBL" id="LVJI01000020">
    <property type="protein sequence ID" value="OAB44649.1"/>
    <property type="molecule type" value="Genomic_DNA"/>
</dbReference>
<evidence type="ECO:0000313" key="3">
    <source>
        <dbReference type="Proteomes" id="UP000077355"/>
    </source>
</evidence>
<reference evidence="2 3" key="1">
    <citation type="submission" date="2016-03" db="EMBL/GenBank/DDBJ databases">
        <title>Draft genome sequence of Paenibacillus antarcticus CECT 5836.</title>
        <authorList>
            <person name="Shin S.-K."/>
            <person name="Yi H."/>
        </authorList>
    </citation>
    <scope>NUCLEOTIDE SEQUENCE [LARGE SCALE GENOMIC DNA]</scope>
    <source>
        <strain evidence="2 3">CECT 5836</strain>
    </source>
</reference>
<keyword evidence="3" id="KW-1185">Reference proteome</keyword>
<dbReference type="AlphaFoldDB" id="A0A168MGJ4"/>
<sequence length="257" mass="29542">MKKMKLTVFLLLVGLIFPTHLLAEANDGTNLIRLSYSEVSSMQVVRLKGTDDSRIFSMTDGYDERIIRKVINWINTSSPSEQATKLEGEKAPLLFRINMLNGDLITLEPAYKCIGRLIKTCTAVDGEIVLTKNKKKIRLTSQELYDWIIVGWKYEPVGAPKDELLEETLYTRYFSVIEKNFPDFIMCPRIDSIKRIKGDTRRHLVIASALNYAGHHAPSYDRIIFTLIDTPENGIKIIEVRKKSNVSERESQKQCRW</sequence>
<name>A0A168MGJ4_9BACL</name>
<keyword evidence="1" id="KW-0732">Signal</keyword>
<protein>
    <submittedName>
        <fullName evidence="2">Uncharacterized protein</fullName>
    </submittedName>
</protein>
<dbReference type="OrthoDB" id="2375040at2"/>
<gene>
    <name evidence="2" type="ORF">PBAT_15410</name>
</gene>
<evidence type="ECO:0000256" key="1">
    <source>
        <dbReference type="SAM" id="SignalP"/>
    </source>
</evidence>
<dbReference type="RefSeq" id="WP_068650852.1">
    <property type="nucleotide sequence ID" value="NZ_CP043611.1"/>
</dbReference>
<accession>A0A168MGJ4</accession>
<feature type="chain" id="PRO_5007898985" evidence="1">
    <location>
        <begin position="26"/>
        <end position="257"/>
    </location>
</feature>
<evidence type="ECO:0000313" key="2">
    <source>
        <dbReference type="EMBL" id="OAB44649.1"/>
    </source>
</evidence>
<feature type="signal peptide" evidence="1">
    <location>
        <begin position="1"/>
        <end position="25"/>
    </location>
</feature>
<organism evidence="2 3">
    <name type="scientific">Paenibacillus antarcticus</name>
    <dbReference type="NCBI Taxonomy" id="253703"/>
    <lineage>
        <taxon>Bacteria</taxon>
        <taxon>Bacillati</taxon>
        <taxon>Bacillota</taxon>
        <taxon>Bacilli</taxon>
        <taxon>Bacillales</taxon>
        <taxon>Paenibacillaceae</taxon>
        <taxon>Paenibacillus</taxon>
    </lineage>
</organism>
<proteinExistence type="predicted"/>